<dbReference type="PANTHER" id="PTHR47839">
    <property type="entry name" value="DOMAIN PROTEIN, PUTATIVE (AFU_ORTHOLOGUE AFUA_6G04830)-RELATED"/>
    <property type="match status" value="1"/>
</dbReference>
<dbReference type="Proteomes" id="UP000247702">
    <property type="component" value="Unassembled WGS sequence"/>
</dbReference>
<dbReference type="InterPro" id="IPR036890">
    <property type="entry name" value="HATPase_C_sf"/>
</dbReference>
<accession>A0A2Z6RZT9</accession>
<feature type="region of interest" description="Disordered" evidence="1">
    <location>
        <begin position="1115"/>
        <end position="1134"/>
    </location>
</feature>
<feature type="domain" description="Sacsin/Nov" evidence="2">
    <location>
        <begin position="26"/>
        <end position="126"/>
    </location>
</feature>
<dbReference type="InterPro" id="IPR058210">
    <property type="entry name" value="SACS/Nov_dom"/>
</dbReference>
<evidence type="ECO:0000313" key="3">
    <source>
        <dbReference type="EMBL" id="GBC08416.1"/>
    </source>
</evidence>
<evidence type="ECO:0000256" key="1">
    <source>
        <dbReference type="SAM" id="MobiDB-lite"/>
    </source>
</evidence>
<dbReference type="SUPFAM" id="SSF55874">
    <property type="entry name" value="ATPase domain of HSP90 chaperone/DNA topoisomerase II/histidine kinase"/>
    <property type="match status" value="1"/>
</dbReference>
<dbReference type="STRING" id="94130.A0A2Z6RZT9"/>
<dbReference type="Pfam" id="PF25794">
    <property type="entry name" value="SACS"/>
    <property type="match status" value="1"/>
</dbReference>
<name>A0A2Z6RZT9_9GLOM</name>
<dbReference type="Pfam" id="PF12449">
    <property type="entry name" value="DUF3684"/>
    <property type="match status" value="1"/>
</dbReference>
<proteinExistence type="predicted"/>
<comment type="caution">
    <text evidence="3">The sequence shown here is derived from an EMBL/GenBank/DDBJ whole genome shotgun (WGS) entry which is preliminary data.</text>
</comment>
<dbReference type="PANTHER" id="PTHR47839:SF1">
    <property type="entry name" value="DOMAIN PROTEIN, PUTATIVE (AFU_ORTHOLOGUE AFUA_6G04830)-RELATED"/>
    <property type="match status" value="1"/>
</dbReference>
<sequence length="1612" mass="187869">MSVNDFRNQILSSSEEKIVEVNQRDLIDKILARYSSKFVIYRELLQNSDDADSKSIEIIFETEKNMDKVIRILFKNNGFPFRPEDWERLKRIAEGNPDEKKIGAFGVGFYSLFKICEDPFVSSGGQGMAFYWRGNKLYTKQGEQKSTDDWTTFLFDMREPIELPDVEEFARFLVNSLGFTENLQDISVYFNDKLVIQLSKRIREPKVTMEIASEFNRLSPQELFHLASVDIKDVRLRIEKLLVPTDISAGKFRQMSPSSAFLKIASGNLDIKANYEISSEMKRITKKELPRETTIQMIYTRFDEQNSSGDYVSPIFRDLLPYPEQGRIHIGFSTHQTTGCCSHLSARVIPTVERESIDLVDITLAKYNSEILSLAGTLCRILYEDEMIKISRRGVNTQSHEWFEEWAARALTHFTFNITTPNEKVGEITESQFFSCSEEKLSILSTTGILPISDVRIPNPEMTGFIRTVPVVPKIIFERCKTFFEKAHTMKLIKYLSFQDILIELKSRAFSENEMIELLRWLISYWSKGNIIDASEFEQFKQLARIDDRPLSTFRYFLNPAGIITPDAIVPDYVLPYSISGHFKPFKVLKDLGNFFGWPELPLIDWIRFIIKNPDLEDDPTFAKEVHRILAIGFKRISGSDKRAIRQLFERKKCIPTKFGMKIPNESYFENVNLFPDLPTIDFEKPSSVKDLMELLGVRKVVEMSLIIERLTNHENCDYMQLIKYLASKSDDLKPKEKDMLRTRNIWPKENSGSQQTQYLVINELHIPIGTHRELGLPVIGWKEKWTRNTPERFLIELGIQLCPTLTTILTLAAPPTDSEIRNKALKYFMYNFERKYFRSYYPEINFAFLPCLNDNYAKPLECFINPECMVMNFKVINKDYQHHVGKLGVRQNPNREELLNKLLRNPPRDEENAEKIFEYLASRQTDFTFTDLNRLAKFDFIPIRKQHNEIIFTSPCKCFFKVREELKDFFLQVDFGEKANKFLQCCGVNIEPSSIEYAELLVKSSYKLLNSIGSGKYLDILRRIAMEFNNFGNMASKLDLVSEMRRAPILLAMTKEIKEIDSKVKEIINYRLDSAKKIFINDDDIYREVFNPLIAPEDDDLENMYKRLGSKSLHESVKETSTPKGDIRETDNSRNFQKQIIERANFFYFKCSKNDVKKDEEWLKNLKVREVDHIKTCYTLGKTKKTIKNNTSIIPDNNEIDSWTLYITSNSSSVNISQQIAKYIYKSHDLHNVITVNALLTTTLQDLKGMGYPIERILQKSNLQQISVEQISIKQENEKPITNDKFSIDHSPISLQTQGNQLFHEQRIYSNASTSNINGYMNKKPINIINKDPVTITNRESVNITNKEPITITNKGPVTITNRESVAITNIELVNITNERSINIINEKSVDIKNRESIPITSEYTRTLQDYIQKTIKDCYSNPKDITNNQTNTKDIIKACNFNMGSIINHEDSIKIIHENQMNYCNSVLDLYRVDIVQEVELHIREGSGQLSQKFDYPLRQFIDMLKSLANVFGLAPKDIHIFYDDISNSIAFNHNRELFFNLKFYHELHEEECKNKLTVDAMTYWFMMFCHELAHNFIQHHNSDHEYCFVLITKIYMSNFLKMLRRREIF</sequence>
<dbReference type="InterPro" id="IPR022155">
    <property type="entry name" value="DUF3684"/>
</dbReference>
<gene>
    <name evidence="3" type="ORF">RclHR1_00810008</name>
</gene>
<evidence type="ECO:0000313" key="4">
    <source>
        <dbReference type="Proteomes" id="UP000247702"/>
    </source>
</evidence>
<dbReference type="NCBIfam" id="NF047352">
    <property type="entry name" value="P_loop_sacsin"/>
    <property type="match status" value="1"/>
</dbReference>
<evidence type="ECO:0000259" key="2">
    <source>
        <dbReference type="Pfam" id="PF25794"/>
    </source>
</evidence>
<protein>
    <recommendedName>
        <fullName evidence="2">Sacsin/Nov domain-containing protein</fullName>
    </recommendedName>
</protein>
<organism evidence="3 4">
    <name type="scientific">Rhizophagus clarus</name>
    <dbReference type="NCBI Taxonomy" id="94130"/>
    <lineage>
        <taxon>Eukaryota</taxon>
        <taxon>Fungi</taxon>
        <taxon>Fungi incertae sedis</taxon>
        <taxon>Mucoromycota</taxon>
        <taxon>Glomeromycotina</taxon>
        <taxon>Glomeromycetes</taxon>
        <taxon>Glomerales</taxon>
        <taxon>Glomeraceae</taxon>
        <taxon>Rhizophagus</taxon>
    </lineage>
</organism>
<reference evidence="3 4" key="1">
    <citation type="submission" date="2017-11" db="EMBL/GenBank/DDBJ databases">
        <title>The genome of Rhizophagus clarus HR1 reveals common genetic basis of auxotrophy among arbuscular mycorrhizal fungi.</title>
        <authorList>
            <person name="Kobayashi Y."/>
        </authorList>
    </citation>
    <scope>NUCLEOTIDE SEQUENCE [LARGE SCALE GENOMIC DNA]</scope>
    <source>
        <strain evidence="3 4">HR1</strain>
    </source>
</reference>
<dbReference type="Gene3D" id="3.30.565.10">
    <property type="entry name" value="Histidine kinase-like ATPase, C-terminal domain"/>
    <property type="match status" value="1"/>
</dbReference>
<dbReference type="EMBL" id="BEXD01004215">
    <property type="protein sequence ID" value="GBC08416.1"/>
    <property type="molecule type" value="Genomic_DNA"/>
</dbReference>
<keyword evidence="4" id="KW-1185">Reference proteome</keyword>